<dbReference type="Proteomes" id="UP000186914">
    <property type="component" value="Unassembled WGS sequence"/>
</dbReference>
<dbReference type="EMBL" id="FTNO01000004">
    <property type="protein sequence ID" value="SIR75509.1"/>
    <property type="molecule type" value="Genomic_DNA"/>
</dbReference>
<evidence type="ECO:0000313" key="1">
    <source>
        <dbReference type="EMBL" id="SIR75509.1"/>
    </source>
</evidence>
<accession>A0A1N7DHZ4</accession>
<keyword evidence="2" id="KW-1185">Reference proteome</keyword>
<reference evidence="2" key="1">
    <citation type="submission" date="2017-01" db="EMBL/GenBank/DDBJ databases">
        <authorList>
            <person name="Varghese N."/>
            <person name="Submissions S."/>
        </authorList>
    </citation>
    <scope>NUCLEOTIDE SEQUENCE [LARGE SCALE GENOMIC DNA]</scope>
    <source>
        <strain evidence="2">CGMCC 1.7737</strain>
    </source>
</reference>
<name>A0A1N7DHZ4_9EURY</name>
<gene>
    <name evidence="1" type="ORF">SAMN05421858_3639</name>
</gene>
<proteinExistence type="predicted"/>
<sequence length="36" mass="3749">MVKTLDLAMKTVLAGVGLLFLLAVLFGGDIDEDIGV</sequence>
<evidence type="ECO:0000313" key="2">
    <source>
        <dbReference type="Proteomes" id="UP000186914"/>
    </source>
</evidence>
<organism evidence="1 2">
    <name type="scientific">Haladaptatus litoreus</name>
    <dbReference type="NCBI Taxonomy" id="553468"/>
    <lineage>
        <taxon>Archaea</taxon>
        <taxon>Methanobacteriati</taxon>
        <taxon>Methanobacteriota</taxon>
        <taxon>Stenosarchaea group</taxon>
        <taxon>Halobacteria</taxon>
        <taxon>Halobacteriales</taxon>
        <taxon>Haladaptataceae</taxon>
        <taxon>Haladaptatus</taxon>
    </lineage>
</organism>
<protein>
    <submittedName>
        <fullName evidence="1">Uncharacterized protein</fullName>
    </submittedName>
</protein>
<dbReference type="AlphaFoldDB" id="A0A1N7DHZ4"/>